<protein>
    <submittedName>
        <fullName evidence="1">MmcQ/YjbR family DNA-binding protein</fullName>
    </submittedName>
</protein>
<dbReference type="PANTHER" id="PTHR35145:SF1">
    <property type="entry name" value="CYTOPLASMIC PROTEIN"/>
    <property type="match status" value="1"/>
</dbReference>
<dbReference type="SUPFAM" id="SSF142906">
    <property type="entry name" value="YjbR-like"/>
    <property type="match status" value="1"/>
</dbReference>
<dbReference type="Proteomes" id="UP000652763">
    <property type="component" value="Unassembled WGS sequence"/>
</dbReference>
<dbReference type="GO" id="GO:0003677">
    <property type="term" value="F:DNA binding"/>
    <property type="evidence" value="ECO:0007669"/>
    <property type="project" value="UniProtKB-KW"/>
</dbReference>
<accession>A0ABR8YI36</accession>
<dbReference type="PANTHER" id="PTHR35145">
    <property type="entry name" value="CYTOPLASMIC PROTEIN-RELATED"/>
    <property type="match status" value="1"/>
</dbReference>
<sequence length="122" mass="13797">MRLDGEQLQRTARRTADSLPLVSNGRPFTKALDVYKVGSKVFLIVTDDPDELIITVKAEPDRGHSLRREYASITRGRYLDKEHWVSVGAGEGITEDLVKDLVEGSYQLVRETLPKNEQRDAQ</sequence>
<gene>
    <name evidence="1" type="ORF">H9638_08630</name>
</gene>
<comment type="caution">
    <text evidence="1">The sequence shown here is derived from an EMBL/GenBank/DDBJ whole genome shotgun (WGS) entry which is preliminary data.</text>
</comment>
<dbReference type="Pfam" id="PF04237">
    <property type="entry name" value="YjbR"/>
    <property type="match status" value="1"/>
</dbReference>
<proteinExistence type="predicted"/>
<keyword evidence="2" id="KW-1185">Reference proteome</keyword>
<dbReference type="InterPro" id="IPR058532">
    <property type="entry name" value="YjbR/MT2646/Rv2570-like"/>
</dbReference>
<evidence type="ECO:0000313" key="2">
    <source>
        <dbReference type="Proteomes" id="UP000652763"/>
    </source>
</evidence>
<keyword evidence="1" id="KW-0238">DNA-binding</keyword>
<organism evidence="1 2">
    <name type="scientific">Arthrobacter pullicola</name>
    <dbReference type="NCBI Taxonomy" id="2762224"/>
    <lineage>
        <taxon>Bacteria</taxon>
        <taxon>Bacillati</taxon>
        <taxon>Actinomycetota</taxon>
        <taxon>Actinomycetes</taxon>
        <taxon>Micrococcales</taxon>
        <taxon>Micrococcaceae</taxon>
        <taxon>Arthrobacter</taxon>
    </lineage>
</organism>
<name>A0ABR8YI36_9MICC</name>
<dbReference type="InterPro" id="IPR038056">
    <property type="entry name" value="YjbR-like_sf"/>
</dbReference>
<dbReference type="Gene3D" id="3.90.1150.30">
    <property type="match status" value="1"/>
</dbReference>
<dbReference type="EMBL" id="JACSQC010000003">
    <property type="protein sequence ID" value="MBD8043878.1"/>
    <property type="molecule type" value="Genomic_DNA"/>
</dbReference>
<dbReference type="RefSeq" id="WP_191746779.1">
    <property type="nucleotide sequence ID" value="NZ_JACSQC010000003.1"/>
</dbReference>
<evidence type="ECO:0000313" key="1">
    <source>
        <dbReference type="EMBL" id="MBD8043878.1"/>
    </source>
</evidence>
<dbReference type="InterPro" id="IPR007351">
    <property type="entry name" value="YjbR"/>
</dbReference>
<reference evidence="1 2" key="1">
    <citation type="submission" date="2020-08" db="EMBL/GenBank/DDBJ databases">
        <title>A Genomic Blueprint of the Chicken Gut Microbiome.</title>
        <authorList>
            <person name="Gilroy R."/>
            <person name="Ravi A."/>
            <person name="Getino M."/>
            <person name="Pursley I."/>
            <person name="Horton D.L."/>
            <person name="Alikhan N.-F."/>
            <person name="Baker D."/>
            <person name="Gharbi K."/>
            <person name="Hall N."/>
            <person name="Watson M."/>
            <person name="Adriaenssens E.M."/>
            <person name="Foster-Nyarko E."/>
            <person name="Jarju S."/>
            <person name="Secka A."/>
            <person name="Antonio M."/>
            <person name="Oren A."/>
            <person name="Chaudhuri R."/>
            <person name="La Ragione R.M."/>
            <person name="Hildebrand F."/>
            <person name="Pallen M.J."/>
        </authorList>
    </citation>
    <scope>NUCLEOTIDE SEQUENCE [LARGE SCALE GENOMIC DNA]</scope>
    <source>
        <strain evidence="1 2">Sa2BUA2</strain>
    </source>
</reference>